<organism evidence="3 4">
    <name type="scientific">Rotaria magnacalcarata</name>
    <dbReference type="NCBI Taxonomy" id="392030"/>
    <lineage>
        <taxon>Eukaryota</taxon>
        <taxon>Metazoa</taxon>
        <taxon>Spiralia</taxon>
        <taxon>Gnathifera</taxon>
        <taxon>Rotifera</taxon>
        <taxon>Eurotatoria</taxon>
        <taxon>Bdelloidea</taxon>
        <taxon>Philodinida</taxon>
        <taxon>Philodinidae</taxon>
        <taxon>Rotaria</taxon>
    </lineage>
</organism>
<proteinExistence type="predicted"/>
<dbReference type="Proteomes" id="UP000676336">
    <property type="component" value="Unassembled WGS sequence"/>
</dbReference>
<feature type="region of interest" description="Disordered" evidence="1">
    <location>
        <begin position="20"/>
        <end position="46"/>
    </location>
</feature>
<reference evidence="3" key="1">
    <citation type="submission" date="2021-02" db="EMBL/GenBank/DDBJ databases">
        <authorList>
            <person name="Nowell W R."/>
        </authorList>
    </citation>
    <scope>NUCLEOTIDE SEQUENCE</scope>
</reference>
<protein>
    <submittedName>
        <fullName evidence="3">Uncharacterized protein</fullName>
    </submittedName>
</protein>
<feature type="non-terminal residue" evidence="3">
    <location>
        <position position="1"/>
    </location>
</feature>
<evidence type="ECO:0000256" key="1">
    <source>
        <dbReference type="SAM" id="MobiDB-lite"/>
    </source>
</evidence>
<dbReference type="EMBL" id="CAJOBI010101295">
    <property type="protein sequence ID" value="CAF4589028.1"/>
    <property type="molecule type" value="Genomic_DNA"/>
</dbReference>
<gene>
    <name evidence="3" type="ORF">GIL414_LOCUS44914</name>
    <name evidence="2" type="ORF">SMN809_LOCUS38605</name>
</gene>
<sequence length="46" mass="5015">GNVPEIDDMPVAAQVPIQPRPADIPIDKPILPNPTSNETQNVEGYY</sequence>
<evidence type="ECO:0000313" key="2">
    <source>
        <dbReference type="EMBL" id="CAF4589028.1"/>
    </source>
</evidence>
<dbReference type="Proteomes" id="UP000681720">
    <property type="component" value="Unassembled WGS sequence"/>
</dbReference>
<dbReference type="EMBL" id="CAJOBJ010136777">
    <property type="protein sequence ID" value="CAF4745438.1"/>
    <property type="molecule type" value="Genomic_DNA"/>
</dbReference>
<evidence type="ECO:0000313" key="4">
    <source>
        <dbReference type="Proteomes" id="UP000681720"/>
    </source>
</evidence>
<evidence type="ECO:0000313" key="3">
    <source>
        <dbReference type="EMBL" id="CAF4745438.1"/>
    </source>
</evidence>
<dbReference type="AlphaFoldDB" id="A0A8S3ARB7"/>
<accession>A0A8S3ARB7</accession>
<name>A0A8S3ARB7_9BILA</name>
<feature type="compositionally biased region" description="Polar residues" evidence="1">
    <location>
        <begin position="33"/>
        <end position="46"/>
    </location>
</feature>
<comment type="caution">
    <text evidence="3">The sequence shown here is derived from an EMBL/GenBank/DDBJ whole genome shotgun (WGS) entry which is preliminary data.</text>
</comment>